<keyword evidence="2" id="KW-1185">Reference proteome</keyword>
<protein>
    <submittedName>
        <fullName evidence="1">Uncharacterized protein</fullName>
    </submittedName>
</protein>
<gene>
    <name evidence="1" type="ORF">BLNAU_16993</name>
</gene>
<dbReference type="SUPFAM" id="SSF51126">
    <property type="entry name" value="Pectin lyase-like"/>
    <property type="match status" value="1"/>
</dbReference>
<name>A0ABQ9X7U0_9EUKA</name>
<evidence type="ECO:0000313" key="2">
    <source>
        <dbReference type="Proteomes" id="UP001281761"/>
    </source>
</evidence>
<dbReference type="InterPro" id="IPR011050">
    <property type="entry name" value="Pectin_lyase_fold/virulence"/>
</dbReference>
<reference evidence="1 2" key="1">
    <citation type="journal article" date="2022" name="bioRxiv">
        <title>Genomics of Preaxostyla Flagellates Illuminates Evolutionary Transitions and the Path Towards Mitochondrial Loss.</title>
        <authorList>
            <person name="Novak L.V.F."/>
            <person name="Treitli S.C."/>
            <person name="Pyrih J."/>
            <person name="Halakuc P."/>
            <person name="Pipaliya S.V."/>
            <person name="Vacek V."/>
            <person name="Brzon O."/>
            <person name="Soukal P."/>
            <person name="Eme L."/>
            <person name="Dacks J.B."/>
            <person name="Karnkowska A."/>
            <person name="Elias M."/>
            <person name="Hampl V."/>
        </authorList>
    </citation>
    <scope>NUCLEOTIDE SEQUENCE [LARGE SCALE GENOMIC DNA]</scope>
    <source>
        <strain evidence="1">NAU3</strain>
        <tissue evidence="1">Gut</tissue>
    </source>
</reference>
<comment type="caution">
    <text evidence="1">The sequence shown here is derived from an EMBL/GenBank/DDBJ whole genome shotgun (WGS) entry which is preliminary data.</text>
</comment>
<organism evidence="1 2">
    <name type="scientific">Blattamonas nauphoetae</name>
    <dbReference type="NCBI Taxonomy" id="2049346"/>
    <lineage>
        <taxon>Eukaryota</taxon>
        <taxon>Metamonada</taxon>
        <taxon>Preaxostyla</taxon>
        <taxon>Oxymonadida</taxon>
        <taxon>Blattamonas</taxon>
    </lineage>
</organism>
<sequence>MFNFSFMSVSLQESSIFVLSGESTTTLTEVDLRNITQFGERGNGVAVRLSGSSSLTVTSSRFDDCASVGDGGIFHSTSSGSISIADTYIYQPYCGETSHGMVIYVAVESFKNSPVTFSKILYASYYLRGLTIYYLSGADLDAIGTPENFKSIVSEEKYLHIGTLAQSQGNEGDGNFPLSYYVYPHVEGDPIHVAADYWDRPTCGRPRLPCTSLSHAVSLVTSETEVVTLISNLSTNSRIESPSCGLEVSSNGSSSKKVALTLGVSAQFSVKDGDLGISNIVLILPSTLAIPVFVVDGKTLTLIDSDNPKSIVCIDSRNCSVHPHIWVNSLRFTLF</sequence>
<accession>A0ABQ9X7U0</accession>
<proteinExistence type="predicted"/>
<dbReference type="EMBL" id="JARBJD010000185">
    <property type="protein sequence ID" value="KAK2948046.1"/>
    <property type="molecule type" value="Genomic_DNA"/>
</dbReference>
<dbReference type="Proteomes" id="UP001281761">
    <property type="component" value="Unassembled WGS sequence"/>
</dbReference>
<evidence type="ECO:0000313" key="1">
    <source>
        <dbReference type="EMBL" id="KAK2948046.1"/>
    </source>
</evidence>